<name>A0A9W8XC84_9PLEO</name>
<comment type="caution">
    <text evidence="3">The sequence shown here is derived from an EMBL/GenBank/DDBJ whole genome shotgun (WGS) entry which is preliminary data.</text>
</comment>
<keyword evidence="2" id="KW-1133">Transmembrane helix</keyword>
<dbReference type="GeneID" id="80914500"/>
<reference evidence="3" key="1">
    <citation type="submission" date="2022-10" db="EMBL/GenBank/DDBJ databases">
        <title>Tapping the CABI collections for fungal endophytes: first genome assemblies for Collariella, Neodidymelliopsis, Ascochyta clinopodiicola, Didymella pomorum, Didymosphaeria variabile, Neocosmospora piperis and Neocucurbitaria cava.</title>
        <authorList>
            <person name="Hill R."/>
        </authorList>
    </citation>
    <scope>NUCLEOTIDE SEQUENCE</scope>
    <source>
        <strain evidence="3">IMI 356815</strain>
    </source>
</reference>
<protein>
    <submittedName>
        <fullName evidence="3">Uncharacterized protein</fullName>
    </submittedName>
</protein>
<proteinExistence type="predicted"/>
<feature type="transmembrane region" description="Helical" evidence="2">
    <location>
        <begin position="41"/>
        <end position="66"/>
    </location>
</feature>
<dbReference type="EMBL" id="JAPEUX010000008">
    <property type="protein sequence ID" value="KAJ4347036.1"/>
    <property type="molecule type" value="Genomic_DNA"/>
</dbReference>
<evidence type="ECO:0000256" key="2">
    <source>
        <dbReference type="SAM" id="Phobius"/>
    </source>
</evidence>
<sequence length="142" mass="16640">MPPPAPTPLSANNTYFSSRHPRKLMTLRPNTWFAVETFVEFILVSYLIWALFYFIYLWICGAVWMVKGLKNMIGRRRGGTKWSEERRSENMKDKVPDTTGEQSGSAYNEMEERNVEDDLDKKSWRDAVTYGDDTGRERRMTV</sequence>
<dbReference type="OrthoDB" id="3796844at2759"/>
<feature type="region of interest" description="Disordered" evidence="1">
    <location>
        <begin position="76"/>
        <end position="120"/>
    </location>
</feature>
<dbReference type="Proteomes" id="UP001140513">
    <property type="component" value="Unassembled WGS sequence"/>
</dbReference>
<evidence type="ECO:0000313" key="4">
    <source>
        <dbReference type="Proteomes" id="UP001140513"/>
    </source>
</evidence>
<accession>A0A9W8XC84</accession>
<feature type="compositionally biased region" description="Basic and acidic residues" evidence="1">
    <location>
        <begin position="82"/>
        <end position="96"/>
    </location>
</feature>
<keyword evidence="4" id="KW-1185">Reference proteome</keyword>
<keyword evidence="2" id="KW-0472">Membrane</keyword>
<dbReference type="AlphaFoldDB" id="A0A9W8XC84"/>
<evidence type="ECO:0000313" key="3">
    <source>
        <dbReference type="EMBL" id="KAJ4347036.1"/>
    </source>
</evidence>
<evidence type="ECO:0000256" key="1">
    <source>
        <dbReference type="SAM" id="MobiDB-lite"/>
    </source>
</evidence>
<gene>
    <name evidence="3" type="ORF">N0V89_010970</name>
</gene>
<organism evidence="3 4">
    <name type="scientific">Didymosphaeria variabile</name>
    <dbReference type="NCBI Taxonomy" id="1932322"/>
    <lineage>
        <taxon>Eukaryota</taxon>
        <taxon>Fungi</taxon>
        <taxon>Dikarya</taxon>
        <taxon>Ascomycota</taxon>
        <taxon>Pezizomycotina</taxon>
        <taxon>Dothideomycetes</taxon>
        <taxon>Pleosporomycetidae</taxon>
        <taxon>Pleosporales</taxon>
        <taxon>Massarineae</taxon>
        <taxon>Didymosphaeriaceae</taxon>
        <taxon>Didymosphaeria</taxon>
    </lineage>
</organism>
<dbReference type="RefSeq" id="XP_056066836.1">
    <property type="nucleotide sequence ID" value="XM_056219709.1"/>
</dbReference>
<keyword evidence="2" id="KW-0812">Transmembrane</keyword>